<accession>A0ABQ5UW42</accession>
<evidence type="ECO:0000259" key="1">
    <source>
        <dbReference type="Pfam" id="PF10502"/>
    </source>
</evidence>
<keyword evidence="3" id="KW-1185">Reference proteome</keyword>
<organism evidence="2 3">
    <name type="scientific">Algimonas porphyrae</name>
    <dbReference type="NCBI Taxonomy" id="1128113"/>
    <lineage>
        <taxon>Bacteria</taxon>
        <taxon>Pseudomonadati</taxon>
        <taxon>Pseudomonadota</taxon>
        <taxon>Alphaproteobacteria</taxon>
        <taxon>Maricaulales</taxon>
        <taxon>Robiginitomaculaceae</taxon>
        <taxon>Algimonas</taxon>
    </lineage>
</organism>
<reference evidence="2" key="1">
    <citation type="journal article" date="2014" name="Int. J. Syst. Evol. Microbiol.">
        <title>Complete genome of a new Firmicutes species belonging to the dominant human colonic microbiota ('Ruminococcus bicirculans') reveals two chromosomes and a selective capacity to utilize plant glucans.</title>
        <authorList>
            <consortium name="NISC Comparative Sequencing Program"/>
            <person name="Wegmann U."/>
            <person name="Louis P."/>
            <person name="Goesmann A."/>
            <person name="Henrissat B."/>
            <person name="Duncan S.H."/>
            <person name="Flint H.J."/>
        </authorList>
    </citation>
    <scope>NUCLEOTIDE SEQUENCE</scope>
    <source>
        <strain evidence="2">NBRC 108216</strain>
    </source>
</reference>
<dbReference type="InterPro" id="IPR019533">
    <property type="entry name" value="Peptidase_S26"/>
</dbReference>
<gene>
    <name evidence="2" type="ORF">GCM10007854_04510</name>
</gene>
<dbReference type="InterPro" id="IPR036286">
    <property type="entry name" value="LexA/Signal_pep-like_sf"/>
</dbReference>
<dbReference type="Pfam" id="PF10502">
    <property type="entry name" value="Peptidase_S26"/>
    <property type="match status" value="1"/>
</dbReference>
<proteinExistence type="predicted"/>
<protein>
    <submittedName>
        <fullName evidence="2">Peptidase S26</fullName>
    </submittedName>
</protein>
<dbReference type="Gene3D" id="2.10.109.10">
    <property type="entry name" value="Umud Fragment, subunit A"/>
    <property type="match status" value="1"/>
</dbReference>
<feature type="domain" description="Peptidase S26" evidence="1">
    <location>
        <begin position="11"/>
        <end position="163"/>
    </location>
</feature>
<evidence type="ECO:0000313" key="2">
    <source>
        <dbReference type="EMBL" id="GLQ19496.1"/>
    </source>
</evidence>
<dbReference type="RefSeq" id="WP_284369245.1">
    <property type="nucleotide sequence ID" value="NZ_BSNJ01000001.1"/>
</dbReference>
<dbReference type="Proteomes" id="UP001161390">
    <property type="component" value="Unassembled WGS sequence"/>
</dbReference>
<sequence>MLIRYLGMGSVALLCGAALFQIVRPSVPRLLYNPSPSAPVGWYRVEPSRPVRRDELVAAFAPPEAAALAIERQYLPPDVPLIKTVWAVEGEQICHDSRRVRAPDRPSLVVLTRDSLGRSLPSKDGCYVLAEGEVFLVSTDVQTSFDSRYFGPVAVSDLLGPVRYLGRWRSRNARLQDRRETGEGAGHG</sequence>
<comment type="caution">
    <text evidence="2">The sequence shown here is derived from an EMBL/GenBank/DDBJ whole genome shotgun (WGS) entry which is preliminary data.</text>
</comment>
<name>A0ABQ5UW42_9PROT</name>
<evidence type="ECO:0000313" key="3">
    <source>
        <dbReference type="Proteomes" id="UP001161390"/>
    </source>
</evidence>
<dbReference type="SUPFAM" id="SSF51306">
    <property type="entry name" value="LexA/Signal peptidase"/>
    <property type="match status" value="1"/>
</dbReference>
<dbReference type="EMBL" id="BSNJ01000001">
    <property type="protein sequence ID" value="GLQ19496.1"/>
    <property type="molecule type" value="Genomic_DNA"/>
</dbReference>
<reference evidence="2" key="2">
    <citation type="submission" date="2023-01" db="EMBL/GenBank/DDBJ databases">
        <title>Draft genome sequence of Algimonas porphyrae strain NBRC 108216.</title>
        <authorList>
            <person name="Sun Q."/>
            <person name="Mori K."/>
        </authorList>
    </citation>
    <scope>NUCLEOTIDE SEQUENCE</scope>
    <source>
        <strain evidence="2">NBRC 108216</strain>
    </source>
</reference>